<protein>
    <submittedName>
        <fullName evidence="2">Alpha/beta hydrolase fold-3 domain protein</fullName>
        <ecNumber evidence="2">3.-.-.-</ecNumber>
    </submittedName>
</protein>
<comment type="caution">
    <text evidence="2">The sequence shown here is derived from an EMBL/GenBank/DDBJ whole genome shotgun (WGS) entry which is preliminary data.</text>
</comment>
<reference evidence="2" key="1">
    <citation type="submission" date="2013-08" db="EMBL/GenBank/DDBJ databases">
        <authorList>
            <person name="Mendez C."/>
            <person name="Richter M."/>
            <person name="Ferrer M."/>
            <person name="Sanchez J."/>
        </authorList>
    </citation>
    <scope>NUCLEOTIDE SEQUENCE</scope>
</reference>
<dbReference type="EMBL" id="AUZZ01003293">
    <property type="protein sequence ID" value="EQD57362.1"/>
    <property type="molecule type" value="Genomic_DNA"/>
</dbReference>
<dbReference type="Gene3D" id="3.40.50.1820">
    <property type="entry name" value="alpha/beta hydrolase"/>
    <property type="match status" value="1"/>
</dbReference>
<sequence length="88" mass="9537">KIDPDRITVMGDSAGGSLAAHVTHNAVYSGETLPRMQILLYPALGDSTSTASFKENGQGYLLTKEMISWFGKHTGIHLYLKRIGRSTG</sequence>
<dbReference type="InterPro" id="IPR029058">
    <property type="entry name" value="AB_hydrolase_fold"/>
</dbReference>
<dbReference type="AlphaFoldDB" id="T1AJ88"/>
<keyword evidence="2" id="KW-0378">Hydrolase</keyword>
<gene>
    <name evidence="2" type="ORF">B2A_04844</name>
</gene>
<dbReference type="EC" id="3.-.-.-" evidence="2"/>
<name>T1AJ88_9ZZZZ</name>
<dbReference type="Pfam" id="PF07859">
    <property type="entry name" value="Abhydrolase_3"/>
    <property type="match status" value="1"/>
</dbReference>
<dbReference type="InterPro" id="IPR013094">
    <property type="entry name" value="AB_hydrolase_3"/>
</dbReference>
<organism evidence="2">
    <name type="scientific">mine drainage metagenome</name>
    <dbReference type="NCBI Taxonomy" id="410659"/>
    <lineage>
        <taxon>unclassified sequences</taxon>
        <taxon>metagenomes</taxon>
        <taxon>ecological metagenomes</taxon>
    </lineage>
</organism>
<dbReference type="SUPFAM" id="SSF53474">
    <property type="entry name" value="alpha/beta-Hydrolases"/>
    <property type="match status" value="1"/>
</dbReference>
<proteinExistence type="predicted"/>
<reference evidence="2" key="2">
    <citation type="journal article" date="2014" name="ISME J.">
        <title>Microbial stratification in low pH oxic and suboxic macroscopic growths along an acid mine drainage.</title>
        <authorList>
            <person name="Mendez-Garcia C."/>
            <person name="Mesa V."/>
            <person name="Sprenger R.R."/>
            <person name="Richter M."/>
            <person name="Diez M.S."/>
            <person name="Solano J."/>
            <person name="Bargiela R."/>
            <person name="Golyshina O.V."/>
            <person name="Manteca A."/>
            <person name="Ramos J.L."/>
            <person name="Gallego J.R."/>
            <person name="Llorente I."/>
            <person name="Martins Dos Santos V.A."/>
            <person name="Jensen O.N."/>
            <person name="Pelaez A.I."/>
            <person name="Sanchez J."/>
            <person name="Ferrer M."/>
        </authorList>
    </citation>
    <scope>NUCLEOTIDE SEQUENCE</scope>
</reference>
<evidence type="ECO:0000259" key="1">
    <source>
        <dbReference type="Pfam" id="PF07859"/>
    </source>
</evidence>
<feature type="non-terminal residue" evidence="2">
    <location>
        <position position="1"/>
    </location>
</feature>
<evidence type="ECO:0000313" key="2">
    <source>
        <dbReference type="EMBL" id="EQD57362.1"/>
    </source>
</evidence>
<dbReference type="GO" id="GO:0016787">
    <property type="term" value="F:hydrolase activity"/>
    <property type="evidence" value="ECO:0007669"/>
    <property type="project" value="UniProtKB-KW"/>
</dbReference>
<accession>T1AJ88</accession>
<feature type="domain" description="Alpha/beta hydrolase fold-3" evidence="1">
    <location>
        <begin position="2"/>
        <end position="73"/>
    </location>
</feature>